<dbReference type="UniPathway" id="UPA00060"/>
<evidence type="ECO:0000256" key="12">
    <source>
        <dbReference type="ARBA" id="ARBA00061472"/>
    </source>
</evidence>
<dbReference type="STRING" id="1817772.A2527_09415"/>
<evidence type="ECO:0000256" key="16">
    <source>
        <dbReference type="ARBA" id="ARBA00077849"/>
    </source>
</evidence>
<comment type="caution">
    <text evidence="20">The sequence shown here is derived from an EMBL/GenBank/DDBJ whole genome shotgun (WGS) entry which is preliminary data.</text>
</comment>
<keyword evidence="8 18" id="KW-0784">Thiamine biosynthesis</keyword>
<evidence type="ECO:0000256" key="9">
    <source>
        <dbReference type="ARBA" id="ARBA00050570"/>
    </source>
</evidence>
<evidence type="ECO:0000313" key="20">
    <source>
        <dbReference type="EMBL" id="OGG94059.1"/>
    </source>
</evidence>
<dbReference type="Pfam" id="PF02568">
    <property type="entry name" value="ThiI"/>
    <property type="match status" value="1"/>
</dbReference>
<comment type="caution">
    <text evidence="18">Lacks conserved residue(s) required for the propagation of feature annotation.</text>
</comment>
<dbReference type="GO" id="GO:0005524">
    <property type="term" value="F:ATP binding"/>
    <property type="evidence" value="ECO:0007669"/>
    <property type="project" value="UniProtKB-UniRule"/>
</dbReference>
<keyword evidence="4 18" id="KW-0808">Transferase</keyword>
<evidence type="ECO:0000313" key="21">
    <source>
        <dbReference type="Proteomes" id="UP000178449"/>
    </source>
</evidence>
<accession>A0A1F6G7H3</accession>
<dbReference type="InterPro" id="IPR014729">
    <property type="entry name" value="Rossmann-like_a/b/a_fold"/>
</dbReference>
<dbReference type="GO" id="GO:0052837">
    <property type="term" value="P:thiazole biosynthetic process"/>
    <property type="evidence" value="ECO:0007669"/>
    <property type="project" value="TreeGrafter"/>
</dbReference>
<evidence type="ECO:0000256" key="11">
    <source>
        <dbReference type="ARBA" id="ARBA00058382"/>
    </source>
</evidence>
<dbReference type="GO" id="GO:0004810">
    <property type="term" value="F:CCA tRNA nucleotidyltransferase activity"/>
    <property type="evidence" value="ECO:0007669"/>
    <property type="project" value="InterPro"/>
</dbReference>
<evidence type="ECO:0000256" key="6">
    <source>
        <dbReference type="ARBA" id="ARBA00022840"/>
    </source>
</evidence>
<evidence type="ECO:0000256" key="17">
    <source>
        <dbReference type="ARBA" id="ARBA00080570"/>
    </source>
</evidence>
<dbReference type="InterPro" id="IPR049962">
    <property type="entry name" value="THUMP_ThiI"/>
</dbReference>
<protein>
    <recommendedName>
        <fullName evidence="14 18">Probable tRNA sulfurtransferase</fullName>
        <ecNumber evidence="13 18">2.8.1.4</ecNumber>
    </recommendedName>
    <alternativeName>
        <fullName evidence="15 18">Sulfur carrier protein ThiS sulfurtransferase</fullName>
    </alternativeName>
    <alternativeName>
        <fullName evidence="16 18">Thiamine biosynthesis protein ThiI</fullName>
    </alternativeName>
    <alternativeName>
        <fullName evidence="17 18">tRNA 4-thiouridine synthase</fullName>
    </alternativeName>
</protein>
<dbReference type="FunFam" id="3.40.50.620:FF:000053">
    <property type="entry name" value="Probable tRNA sulfurtransferase"/>
    <property type="match status" value="1"/>
</dbReference>
<feature type="binding site" evidence="18">
    <location>
        <begin position="209"/>
        <end position="210"/>
    </location>
    <ligand>
        <name>ATP</name>
        <dbReference type="ChEBI" id="CHEBI:30616"/>
    </ligand>
</feature>
<evidence type="ECO:0000256" key="10">
    <source>
        <dbReference type="ARBA" id="ARBA00052330"/>
    </source>
</evidence>
<dbReference type="PROSITE" id="PS51165">
    <property type="entry name" value="THUMP"/>
    <property type="match status" value="1"/>
</dbReference>
<keyword evidence="5 18" id="KW-0547">Nucleotide-binding</keyword>
<evidence type="ECO:0000256" key="18">
    <source>
        <dbReference type="HAMAP-Rule" id="MF_00021"/>
    </source>
</evidence>
<comment type="catalytic activity">
    <reaction evidence="9 18">
        <text>[ThiI sulfur-carrier protein]-S-sulfanyl-L-cysteine + a uridine in tRNA + 2 reduced [2Fe-2S]-[ferredoxin] + ATP + H(+) = [ThiI sulfur-carrier protein]-L-cysteine + a 4-thiouridine in tRNA + 2 oxidized [2Fe-2S]-[ferredoxin] + AMP + diphosphate</text>
        <dbReference type="Rhea" id="RHEA:24176"/>
        <dbReference type="Rhea" id="RHEA-COMP:10000"/>
        <dbReference type="Rhea" id="RHEA-COMP:10001"/>
        <dbReference type="Rhea" id="RHEA-COMP:13337"/>
        <dbReference type="Rhea" id="RHEA-COMP:13338"/>
        <dbReference type="Rhea" id="RHEA-COMP:13339"/>
        <dbReference type="Rhea" id="RHEA-COMP:13340"/>
        <dbReference type="ChEBI" id="CHEBI:15378"/>
        <dbReference type="ChEBI" id="CHEBI:29950"/>
        <dbReference type="ChEBI" id="CHEBI:30616"/>
        <dbReference type="ChEBI" id="CHEBI:33019"/>
        <dbReference type="ChEBI" id="CHEBI:33737"/>
        <dbReference type="ChEBI" id="CHEBI:33738"/>
        <dbReference type="ChEBI" id="CHEBI:61963"/>
        <dbReference type="ChEBI" id="CHEBI:65315"/>
        <dbReference type="ChEBI" id="CHEBI:136798"/>
        <dbReference type="ChEBI" id="CHEBI:456215"/>
        <dbReference type="EC" id="2.8.1.4"/>
    </reaction>
</comment>
<dbReference type="HAMAP" id="MF_00021">
    <property type="entry name" value="ThiI"/>
    <property type="match status" value="1"/>
</dbReference>
<dbReference type="GO" id="GO:0002937">
    <property type="term" value="P:tRNA 4-thiouridine biosynthesis"/>
    <property type="evidence" value="ECO:0007669"/>
    <property type="project" value="TreeGrafter"/>
</dbReference>
<dbReference type="GO" id="GO:0009228">
    <property type="term" value="P:thiamine biosynthetic process"/>
    <property type="evidence" value="ECO:0007669"/>
    <property type="project" value="UniProtKB-KW"/>
</dbReference>
<comment type="subcellular location">
    <subcellularLocation>
        <location evidence="1 18">Cytoplasm</location>
    </subcellularLocation>
</comment>
<gene>
    <name evidence="18" type="primary">thiI</name>
    <name evidence="20" type="ORF">A2527_09415</name>
</gene>
<name>A0A1F6G7H3_9PROT</name>
<dbReference type="InterPro" id="IPR020536">
    <property type="entry name" value="ThiI_AANH"/>
</dbReference>
<dbReference type="InterPro" id="IPR049961">
    <property type="entry name" value="ThiI_N"/>
</dbReference>
<keyword evidence="2 18" id="KW-0963">Cytoplasm</keyword>
<keyword evidence="3 18" id="KW-0820">tRNA-binding</keyword>
<dbReference type="CDD" id="cd11716">
    <property type="entry name" value="THUMP_ThiI"/>
    <property type="match status" value="1"/>
</dbReference>
<dbReference type="AlphaFoldDB" id="A0A1F6G7H3"/>
<evidence type="ECO:0000256" key="3">
    <source>
        <dbReference type="ARBA" id="ARBA00022555"/>
    </source>
</evidence>
<dbReference type="GO" id="GO:0009229">
    <property type="term" value="P:thiamine diphosphate biosynthetic process"/>
    <property type="evidence" value="ECO:0007669"/>
    <property type="project" value="UniProtKB-UniRule"/>
</dbReference>
<feature type="binding site" evidence="18">
    <location>
        <position position="266"/>
    </location>
    <ligand>
        <name>ATP</name>
        <dbReference type="ChEBI" id="CHEBI:30616"/>
    </ligand>
</feature>
<dbReference type="GO" id="GO:0005829">
    <property type="term" value="C:cytosol"/>
    <property type="evidence" value="ECO:0007669"/>
    <property type="project" value="TreeGrafter"/>
</dbReference>
<keyword evidence="7 18" id="KW-0694">RNA-binding</keyword>
<evidence type="ECO:0000256" key="8">
    <source>
        <dbReference type="ARBA" id="ARBA00022977"/>
    </source>
</evidence>
<feature type="binding site" evidence="18">
    <location>
        <position position="297"/>
    </location>
    <ligand>
        <name>ATP</name>
        <dbReference type="ChEBI" id="CHEBI:30616"/>
    </ligand>
</feature>
<comment type="function">
    <text evidence="11 18">Catalyzes the ATP-dependent transfer of a sulfur to tRNA to produce 4-thiouridine in position 8 of tRNAs, which functions as a near-UV photosensor. Also catalyzes the transfer of sulfur to the sulfur carrier protein ThiS, forming ThiS-thiocarboxylate. This is a step in the synthesis of thiazole, in the thiamine biosynthesis pathway. The sulfur is donated as persulfide by IscS.</text>
</comment>
<dbReference type="InterPro" id="IPR054173">
    <property type="entry name" value="ThiI_fer"/>
</dbReference>
<sequence>MSLYVLRYHEIALKGANRDWFEKRLATNVKAQLKPLGPVETKRVRGRILVQSDGPSAQVEQILSWIPGLANFSLVLETDHQMASLAELATKLVNQSLAKNPNAQTFRVCASRADKRFPLSSQQLGAELGGVVLEGQPQLKVKMKGADLELGVEIWAGEKAILYLEKLPGQGGLPVGVSGRFISFLSGGIDSPVASQMMMRRGAELVYLNFHAYPYIGQESKEKVLALVKHLSRYQPKSVLLVAPFAEIQKAIKANCRERLRTILYRRLMFQVANHIAPQYSVKGFITGEALGQVASQTIENLRCTEDAATLPVLRPLIGLEKDQIIERAQAIGSFEISIQPFPDCCTLFQPRRPETKGRIEELREEESRLDLPALLEECLAGLEKHQFYSPGADTFF</sequence>
<dbReference type="InterPro" id="IPR003720">
    <property type="entry name" value="tRNA_STrfase"/>
</dbReference>
<evidence type="ECO:0000256" key="14">
    <source>
        <dbReference type="ARBA" id="ARBA00071867"/>
    </source>
</evidence>
<evidence type="ECO:0000256" key="13">
    <source>
        <dbReference type="ARBA" id="ARBA00066827"/>
    </source>
</evidence>
<feature type="binding site" evidence="18">
    <location>
        <position position="288"/>
    </location>
    <ligand>
        <name>ATP</name>
        <dbReference type="ChEBI" id="CHEBI:30616"/>
    </ligand>
</feature>
<dbReference type="GO" id="GO:0140741">
    <property type="term" value="F:tRNA-uracil-4 sulfurtransferase activity"/>
    <property type="evidence" value="ECO:0007669"/>
    <property type="project" value="UniProtKB-EC"/>
</dbReference>
<dbReference type="SUPFAM" id="SSF143437">
    <property type="entry name" value="THUMP domain-like"/>
    <property type="match status" value="1"/>
</dbReference>
<keyword evidence="6 18" id="KW-0067">ATP-binding</keyword>
<comment type="pathway">
    <text evidence="18">Cofactor biosynthesis; thiamine diphosphate biosynthesis.</text>
</comment>
<dbReference type="Proteomes" id="UP000178449">
    <property type="component" value="Unassembled WGS sequence"/>
</dbReference>
<evidence type="ECO:0000256" key="4">
    <source>
        <dbReference type="ARBA" id="ARBA00022679"/>
    </source>
</evidence>
<evidence type="ECO:0000256" key="2">
    <source>
        <dbReference type="ARBA" id="ARBA00022490"/>
    </source>
</evidence>
<reference evidence="20 21" key="1">
    <citation type="journal article" date="2016" name="Nat. Commun.">
        <title>Thousands of microbial genomes shed light on interconnected biogeochemical processes in an aquifer system.</title>
        <authorList>
            <person name="Anantharaman K."/>
            <person name="Brown C.T."/>
            <person name="Hug L.A."/>
            <person name="Sharon I."/>
            <person name="Castelle C.J."/>
            <person name="Probst A.J."/>
            <person name="Thomas B.C."/>
            <person name="Singh A."/>
            <person name="Wilkins M.J."/>
            <person name="Karaoz U."/>
            <person name="Brodie E.L."/>
            <person name="Williams K.H."/>
            <person name="Hubbard S.S."/>
            <person name="Banfield J.F."/>
        </authorList>
    </citation>
    <scope>NUCLEOTIDE SEQUENCE [LARGE SCALE GENOMIC DNA]</scope>
</reference>
<dbReference type="InterPro" id="IPR050102">
    <property type="entry name" value="tRNA_sulfurtransferase_ThiI"/>
</dbReference>
<organism evidence="20 21">
    <name type="scientific">Candidatus Lambdaproteobacteria bacterium RIFOXYD2_FULL_50_16</name>
    <dbReference type="NCBI Taxonomy" id="1817772"/>
    <lineage>
        <taxon>Bacteria</taxon>
        <taxon>Pseudomonadati</taxon>
        <taxon>Pseudomonadota</taxon>
        <taxon>Candidatus Lambdaproteobacteria</taxon>
    </lineage>
</organism>
<dbReference type="SMART" id="SM00981">
    <property type="entry name" value="THUMP"/>
    <property type="match status" value="1"/>
</dbReference>
<dbReference type="InterPro" id="IPR004114">
    <property type="entry name" value="THUMP_dom"/>
</dbReference>
<comment type="similarity">
    <text evidence="12 18">Belongs to the ThiI family.</text>
</comment>
<dbReference type="GO" id="GO:0000049">
    <property type="term" value="F:tRNA binding"/>
    <property type="evidence" value="ECO:0007669"/>
    <property type="project" value="UniProtKB-UniRule"/>
</dbReference>
<dbReference type="SUPFAM" id="SSF52402">
    <property type="entry name" value="Adenine nucleotide alpha hydrolases-like"/>
    <property type="match status" value="1"/>
</dbReference>
<evidence type="ECO:0000256" key="5">
    <source>
        <dbReference type="ARBA" id="ARBA00022741"/>
    </source>
</evidence>
<dbReference type="Gene3D" id="3.30.2130.30">
    <property type="match status" value="1"/>
</dbReference>
<evidence type="ECO:0000256" key="15">
    <source>
        <dbReference type="ARBA" id="ARBA00075337"/>
    </source>
</evidence>
<dbReference type="NCBIfam" id="TIGR00342">
    <property type="entry name" value="tRNA uracil 4-sulfurtransferase ThiI"/>
    <property type="match status" value="1"/>
</dbReference>
<evidence type="ECO:0000259" key="19">
    <source>
        <dbReference type="PROSITE" id="PS51165"/>
    </source>
</evidence>
<dbReference type="EMBL" id="MFNE01000043">
    <property type="protein sequence ID" value="OGG94059.1"/>
    <property type="molecule type" value="Genomic_DNA"/>
</dbReference>
<dbReference type="Gene3D" id="3.40.50.620">
    <property type="entry name" value="HUPs"/>
    <property type="match status" value="1"/>
</dbReference>
<dbReference type="CDD" id="cd01712">
    <property type="entry name" value="PPase_ThiI"/>
    <property type="match status" value="1"/>
</dbReference>
<dbReference type="Pfam" id="PF02926">
    <property type="entry name" value="THUMP"/>
    <property type="match status" value="1"/>
</dbReference>
<dbReference type="Pfam" id="PF22025">
    <property type="entry name" value="ThiI_fer"/>
    <property type="match status" value="1"/>
</dbReference>
<evidence type="ECO:0000256" key="1">
    <source>
        <dbReference type="ARBA" id="ARBA00004496"/>
    </source>
</evidence>
<dbReference type="PANTHER" id="PTHR43209">
    <property type="entry name" value="TRNA SULFURTRANSFERASE"/>
    <property type="match status" value="1"/>
</dbReference>
<proteinExistence type="inferred from homology"/>
<dbReference type="EC" id="2.8.1.4" evidence="13 18"/>
<comment type="catalytic activity">
    <reaction evidence="10 18">
        <text>[ThiS sulfur-carrier protein]-C-terminal Gly-Gly-AMP + S-sulfanyl-L-cysteinyl-[cysteine desulfurase] + AH2 = [ThiS sulfur-carrier protein]-C-terminal-Gly-aminoethanethioate + L-cysteinyl-[cysteine desulfurase] + A + AMP + 2 H(+)</text>
        <dbReference type="Rhea" id="RHEA:43340"/>
        <dbReference type="Rhea" id="RHEA-COMP:12157"/>
        <dbReference type="Rhea" id="RHEA-COMP:12158"/>
        <dbReference type="Rhea" id="RHEA-COMP:12910"/>
        <dbReference type="Rhea" id="RHEA-COMP:19908"/>
        <dbReference type="ChEBI" id="CHEBI:13193"/>
        <dbReference type="ChEBI" id="CHEBI:15378"/>
        <dbReference type="ChEBI" id="CHEBI:17499"/>
        <dbReference type="ChEBI" id="CHEBI:29950"/>
        <dbReference type="ChEBI" id="CHEBI:61963"/>
        <dbReference type="ChEBI" id="CHEBI:90618"/>
        <dbReference type="ChEBI" id="CHEBI:232372"/>
        <dbReference type="ChEBI" id="CHEBI:456215"/>
    </reaction>
</comment>
<evidence type="ECO:0000256" key="7">
    <source>
        <dbReference type="ARBA" id="ARBA00022884"/>
    </source>
</evidence>
<feature type="domain" description="THUMP" evidence="19">
    <location>
        <begin position="57"/>
        <end position="166"/>
    </location>
</feature>
<dbReference type="PANTHER" id="PTHR43209:SF1">
    <property type="entry name" value="TRNA SULFURTRANSFERASE"/>
    <property type="match status" value="1"/>
</dbReference>